<comment type="caution">
    <text evidence="12">The sequence shown here is derived from an EMBL/GenBank/DDBJ whole genome shotgun (WGS) entry which is preliminary data.</text>
</comment>
<dbReference type="SUPFAM" id="SSF160240">
    <property type="entry name" value="Cation efflux protein cytoplasmic domain-like"/>
    <property type="match status" value="1"/>
</dbReference>
<dbReference type="RefSeq" id="XP_040616444.1">
    <property type="nucleotide sequence ID" value="XM_040765075.1"/>
</dbReference>
<evidence type="ECO:0000256" key="1">
    <source>
        <dbReference type="ARBA" id="ARBA00004141"/>
    </source>
</evidence>
<keyword evidence="5" id="KW-0862">Zinc</keyword>
<dbReference type="InterPro" id="IPR058533">
    <property type="entry name" value="Cation_efflux_TM"/>
</dbReference>
<evidence type="ECO:0000256" key="2">
    <source>
        <dbReference type="ARBA" id="ARBA00008873"/>
    </source>
</evidence>
<evidence type="ECO:0000259" key="10">
    <source>
        <dbReference type="Pfam" id="PF01545"/>
    </source>
</evidence>
<feature type="transmembrane region" description="Helical" evidence="9">
    <location>
        <begin position="72"/>
        <end position="96"/>
    </location>
</feature>
<dbReference type="InterPro" id="IPR027470">
    <property type="entry name" value="Cation_efflux_CTD"/>
</dbReference>
<evidence type="ECO:0000256" key="3">
    <source>
        <dbReference type="ARBA" id="ARBA00022448"/>
    </source>
</evidence>
<feature type="compositionally biased region" description="Basic residues" evidence="8">
    <location>
        <begin position="364"/>
        <end position="373"/>
    </location>
</feature>
<evidence type="ECO:0000259" key="11">
    <source>
        <dbReference type="Pfam" id="PF16916"/>
    </source>
</evidence>
<dbReference type="Proteomes" id="UP000031575">
    <property type="component" value="Unassembled WGS sequence"/>
</dbReference>
<feature type="transmembrane region" description="Helical" evidence="9">
    <location>
        <begin position="402"/>
        <end position="424"/>
    </location>
</feature>
<dbReference type="GO" id="GO:0006882">
    <property type="term" value="P:intracellular zinc ion homeostasis"/>
    <property type="evidence" value="ECO:0007669"/>
    <property type="project" value="TreeGrafter"/>
</dbReference>
<organism evidence="12 13">
    <name type="scientific">Sporothrix brasiliensis 5110</name>
    <dbReference type="NCBI Taxonomy" id="1398154"/>
    <lineage>
        <taxon>Eukaryota</taxon>
        <taxon>Fungi</taxon>
        <taxon>Dikarya</taxon>
        <taxon>Ascomycota</taxon>
        <taxon>Pezizomycotina</taxon>
        <taxon>Sordariomycetes</taxon>
        <taxon>Sordariomycetidae</taxon>
        <taxon>Ophiostomatales</taxon>
        <taxon>Ophiostomataceae</taxon>
        <taxon>Sporothrix</taxon>
    </lineage>
</organism>
<dbReference type="PANTHER" id="PTHR45820">
    <property type="entry name" value="FI23527P1"/>
    <property type="match status" value="1"/>
</dbReference>
<feature type="compositionally biased region" description="Low complexity" evidence="8">
    <location>
        <begin position="618"/>
        <end position="631"/>
    </location>
</feature>
<evidence type="ECO:0000256" key="4">
    <source>
        <dbReference type="ARBA" id="ARBA00022692"/>
    </source>
</evidence>
<feature type="transmembrane region" description="Helical" evidence="9">
    <location>
        <begin position="108"/>
        <end position="132"/>
    </location>
</feature>
<dbReference type="OrthoDB" id="9944568at2759"/>
<dbReference type="InterPro" id="IPR027469">
    <property type="entry name" value="Cation_efflux_TMD_sf"/>
</dbReference>
<dbReference type="EMBL" id="AWTV01000009">
    <property type="protein sequence ID" value="KIH88434.1"/>
    <property type="molecule type" value="Genomic_DNA"/>
</dbReference>
<dbReference type="Gene3D" id="1.20.1510.10">
    <property type="entry name" value="Cation efflux protein transmembrane domain"/>
    <property type="match status" value="2"/>
</dbReference>
<feature type="region of interest" description="Disordered" evidence="8">
    <location>
        <begin position="141"/>
        <end position="241"/>
    </location>
</feature>
<evidence type="ECO:0000256" key="9">
    <source>
        <dbReference type="SAM" id="Phobius"/>
    </source>
</evidence>
<feature type="compositionally biased region" description="Low complexity" evidence="8">
    <location>
        <begin position="320"/>
        <end position="335"/>
    </location>
</feature>
<feature type="region of interest" description="Disordered" evidence="8">
    <location>
        <begin position="618"/>
        <end position="643"/>
    </location>
</feature>
<feature type="region of interest" description="Disordered" evidence="8">
    <location>
        <begin position="272"/>
        <end position="395"/>
    </location>
</feature>
<feature type="compositionally biased region" description="Basic and acidic residues" evidence="8">
    <location>
        <begin position="345"/>
        <end position="363"/>
    </location>
</feature>
<accession>A0A0C2EQ41</accession>
<keyword evidence="7 9" id="KW-0472">Membrane</keyword>
<protein>
    <submittedName>
        <fullName evidence="12">Zinc cadmium resistance protein</fullName>
    </submittedName>
</protein>
<name>A0A0C2EQ41_9PEZI</name>
<keyword evidence="6 9" id="KW-1133">Transmembrane helix</keyword>
<dbReference type="GO" id="GO:0016020">
    <property type="term" value="C:membrane"/>
    <property type="evidence" value="ECO:0007669"/>
    <property type="project" value="UniProtKB-SubCell"/>
</dbReference>
<evidence type="ECO:0000313" key="13">
    <source>
        <dbReference type="Proteomes" id="UP000031575"/>
    </source>
</evidence>
<dbReference type="VEuPathDB" id="FungiDB:SPBR_06819"/>
<dbReference type="SUPFAM" id="SSF161111">
    <property type="entry name" value="Cation efflux protein transmembrane domain-like"/>
    <property type="match status" value="1"/>
</dbReference>
<feature type="compositionally biased region" description="Polar residues" evidence="8">
    <location>
        <begin position="278"/>
        <end position="290"/>
    </location>
</feature>
<evidence type="ECO:0000256" key="6">
    <source>
        <dbReference type="ARBA" id="ARBA00022989"/>
    </source>
</evidence>
<dbReference type="Pfam" id="PF16916">
    <property type="entry name" value="ZT_dimer"/>
    <property type="match status" value="1"/>
</dbReference>
<sequence length="643" mass="68419">MKGWSKTTRIGVMMALDTVFLVIELGVGYYVSSLALIADAFHMLNDIISLAVGLWAVTLARKESNDRYSYGWLRAEILGAFFNATFLIGLCVTIVLEAIQRFFDPPDISSPEIVLIVGCFGLVSNLVGFWVLGGHGHSHGPGGDLEAGHDHEHGHAHGEHSHVHDEQGQEDGVAAVDDDVDSCPDEDEEANAETSPLSPDTRRIAFSALHHAHERSDSRGSARSRGTGGVRGRANSGRRIKTTINDISIHPASFRNDIREIIAASRSRNVDDDEVYSDDTTTVGDNTPANTGSSSKGSRGTKATERTPLIGGDESNSFFSKKSSAGSGKYGGAAAPGDGQDEDHDLAHSHDQDGAHGHNDNYAHAHHHGRRRDSHGGHHHNEPRDPSKAGGHSHGDMGMNAMVLHVIGDALGNIGVIVTALVIWKTTWTYRMYADPVVSLFITLIILKSAIPLTKATSKILLQATPDHINLNDIREDIQDLDDILSCHHIHVWQLSDTQIVASLHIEVAFPISDNGGERYMGLARRVRKCLHGYGIHSATIQPEFRVGLGGAHAGAHAVFGDRLPTSAPAPATTFTTPATATTSTAKAAGIDVAAGGPSCLLDCVDDCEAQGCCSVASRTGSRTGSPPGSSANSEHGGHAHPH</sequence>
<reference evidence="12 13" key="1">
    <citation type="journal article" date="2014" name="BMC Genomics">
        <title>Comparative genomics of the major fungal agents of human and animal Sporotrichosis: Sporothrix schenckii and Sporothrix brasiliensis.</title>
        <authorList>
            <person name="Teixeira M.M."/>
            <person name="de Almeida L.G."/>
            <person name="Kubitschek-Barreira P."/>
            <person name="Alves F.L."/>
            <person name="Kioshima E.S."/>
            <person name="Abadio A.K."/>
            <person name="Fernandes L."/>
            <person name="Derengowski L.S."/>
            <person name="Ferreira K.S."/>
            <person name="Souza R.C."/>
            <person name="Ruiz J.C."/>
            <person name="de Andrade N.C."/>
            <person name="Paes H.C."/>
            <person name="Nicola A.M."/>
            <person name="Albuquerque P."/>
            <person name="Gerber A.L."/>
            <person name="Martins V.P."/>
            <person name="Peconick L.D."/>
            <person name="Neto A.V."/>
            <person name="Chaucanez C.B."/>
            <person name="Silva P.A."/>
            <person name="Cunha O.L."/>
            <person name="de Oliveira F.F."/>
            <person name="dos Santos T.C."/>
            <person name="Barros A.L."/>
            <person name="Soares M.A."/>
            <person name="de Oliveira L.M."/>
            <person name="Marini M.M."/>
            <person name="Villalobos-Duno H."/>
            <person name="Cunha M.M."/>
            <person name="de Hoog S."/>
            <person name="da Silveira J.F."/>
            <person name="Henrissat B."/>
            <person name="Nino-Vega G.A."/>
            <person name="Cisalpino P.S."/>
            <person name="Mora-Montes H.M."/>
            <person name="Almeida S.R."/>
            <person name="Stajich J.E."/>
            <person name="Lopes-Bezerra L.M."/>
            <person name="Vasconcelos A.T."/>
            <person name="Felipe M.S."/>
        </authorList>
    </citation>
    <scope>NUCLEOTIDE SEQUENCE [LARGE SCALE GENOMIC DNA]</scope>
    <source>
        <strain evidence="12 13">5110</strain>
    </source>
</reference>
<feature type="transmembrane region" description="Helical" evidence="9">
    <location>
        <begin position="12"/>
        <end position="31"/>
    </location>
</feature>
<dbReference type="GeneID" id="63679996"/>
<keyword evidence="3" id="KW-0813">Transport</keyword>
<proteinExistence type="inferred from homology"/>
<feature type="transmembrane region" description="Helical" evidence="9">
    <location>
        <begin position="430"/>
        <end position="451"/>
    </location>
</feature>
<feature type="domain" description="Cation efflux protein transmembrane" evidence="10">
    <location>
        <begin position="12"/>
        <end position="139"/>
    </location>
</feature>
<feature type="compositionally biased region" description="Basic and acidic residues" evidence="8">
    <location>
        <begin position="374"/>
        <end position="387"/>
    </location>
</feature>
<dbReference type="AlphaFoldDB" id="A0A0C2EQ41"/>
<gene>
    <name evidence="12" type="ORF">SPBR_06819</name>
</gene>
<dbReference type="InterPro" id="IPR002524">
    <property type="entry name" value="Cation_efflux"/>
</dbReference>
<feature type="domain" description="Cation efflux protein transmembrane" evidence="10">
    <location>
        <begin position="391"/>
        <end position="462"/>
    </location>
</feature>
<comment type="similarity">
    <text evidence="2">Belongs to the cation diffusion facilitator (CDF) transporter (TC 2.A.4) family. SLC30A subfamily.</text>
</comment>
<dbReference type="HOGENOM" id="CLU_013430_4_2_1"/>
<evidence type="ECO:0000313" key="12">
    <source>
        <dbReference type="EMBL" id="KIH88434.1"/>
    </source>
</evidence>
<evidence type="ECO:0000256" key="8">
    <source>
        <dbReference type="SAM" id="MobiDB-lite"/>
    </source>
</evidence>
<feature type="compositionally biased region" description="Acidic residues" evidence="8">
    <location>
        <begin position="176"/>
        <end position="191"/>
    </location>
</feature>
<feature type="compositionally biased region" description="Low complexity" evidence="8">
    <location>
        <begin position="291"/>
        <end position="301"/>
    </location>
</feature>
<keyword evidence="13" id="KW-1185">Reference proteome</keyword>
<feature type="domain" description="Cation efflux protein cytoplasmic" evidence="11">
    <location>
        <begin position="466"/>
        <end position="543"/>
    </location>
</feature>
<evidence type="ECO:0000256" key="5">
    <source>
        <dbReference type="ARBA" id="ARBA00022833"/>
    </source>
</evidence>
<dbReference type="Pfam" id="PF01545">
    <property type="entry name" value="Cation_efflux"/>
    <property type="match status" value="2"/>
</dbReference>
<comment type="subcellular location">
    <subcellularLocation>
        <location evidence="1">Membrane</location>
        <topology evidence="1">Multi-pass membrane protein</topology>
    </subcellularLocation>
</comment>
<dbReference type="GO" id="GO:0005385">
    <property type="term" value="F:zinc ion transmembrane transporter activity"/>
    <property type="evidence" value="ECO:0007669"/>
    <property type="project" value="TreeGrafter"/>
</dbReference>
<evidence type="ECO:0000256" key="7">
    <source>
        <dbReference type="ARBA" id="ARBA00023136"/>
    </source>
</evidence>
<dbReference type="PANTHER" id="PTHR45820:SF4">
    <property type="entry name" value="ZINC TRANSPORTER 63C, ISOFORM F"/>
    <property type="match status" value="1"/>
</dbReference>
<feature type="compositionally biased region" description="Basic and acidic residues" evidence="8">
    <location>
        <begin position="146"/>
        <end position="167"/>
    </location>
</feature>
<dbReference type="NCBIfam" id="TIGR01297">
    <property type="entry name" value="CDF"/>
    <property type="match status" value="2"/>
</dbReference>
<keyword evidence="4 9" id="KW-0812">Transmembrane</keyword>
<dbReference type="InterPro" id="IPR036837">
    <property type="entry name" value="Cation_efflux_CTD_sf"/>
</dbReference>